<keyword evidence="4 10" id="KW-0378">Hydrolase</keyword>
<evidence type="ECO:0000256" key="5">
    <source>
        <dbReference type="ARBA" id="ARBA00022842"/>
    </source>
</evidence>
<evidence type="ECO:0000256" key="4">
    <source>
        <dbReference type="ARBA" id="ARBA00022801"/>
    </source>
</evidence>
<comment type="caution">
    <text evidence="11">The sequence shown here is derived from an EMBL/GenBank/DDBJ whole genome shotgun (WGS) entry which is preliminary data.</text>
</comment>
<keyword evidence="1 10" id="KW-0540">Nuclease</keyword>
<dbReference type="AlphaFoldDB" id="A0A1J4U085"/>
<dbReference type="Pfam" id="PF01867">
    <property type="entry name" value="Cas_Cas1"/>
    <property type="match status" value="1"/>
</dbReference>
<evidence type="ECO:0000313" key="12">
    <source>
        <dbReference type="Proteomes" id="UP000183120"/>
    </source>
</evidence>
<proteinExistence type="inferred from homology"/>
<evidence type="ECO:0000256" key="10">
    <source>
        <dbReference type="HAMAP-Rule" id="MF_01470"/>
    </source>
</evidence>
<evidence type="ECO:0000256" key="3">
    <source>
        <dbReference type="ARBA" id="ARBA00022759"/>
    </source>
</evidence>
<sequence length="317" mass="37525">MLTLPDFREKHILYVQAEYRSDNLLQLTNDNIRFVRDGEAIDQMSCHTVLAVFIVGEMSITTALLKKLTSYGISVFFLNHNLRTLAAVMAESEGNYLLRQKQYTTKDDLYISSAIIKNKIRNQQLLLEKYKKPYDHQILDNALNMLAKIKDKQQLLGVEGIVSKTYFGAMFQKLNWLRRAPQTREDIINLLLDIGYTYLFNLCDSLLRLFGFDTYKGYYHQLFFQRKSLACDIMEPLRPLIDRQLLKSYHLGQIKEKDFLFRNGRFEFKKGFVTSKKYSSVFLEAIDQNKEEIYLYILAFYRYIMNKKKYPFPEFQI</sequence>
<accession>A0A1J4U085</accession>
<dbReference type="Gene3D" id="1.20.120.920">
    <property type="entry name" value="CRISPR-associated endonuclease Cas1, C-terminal domain"/>
    <property type="match status" value="1"/>
</dbReference>
<dbReference type="NCBIfam" id="TIGR00287">
    <property type="entry name" value="cas1"/>
    <property type="match status" value="1"/>
</dbReference>
<dbReference type="GO" id="GO:0004519">
    <property type="term" value="F:endonuclease activity"/>
    <property type="evidence" value="ECO:0007669"/>
    <property type="project" value="UniProtKB-UniRule"/>
</dbReference>
<dbReference type="EC" id="3.1.-.-" evidence="10"/>
<evidence type="ECO:0000256" key="6">
    <source>
        <dbReference type="ARBA" id="ARBA00023118"/>
    </source>
</evidence>
<comment type="cofactor">
    <cofactor evidence="10">
        <name>Mg(2+)</name>
        <dbReference type="ChEBI" id="CHEBI:18420"/>
    </cofactor>
    <cofactor evidence="10">
        <name>Mn(2+)</name>
        <dbReference type="ChEBI" id="CHEBI:29035"/>
    </cofactor>
</comment>
<feature type="binding site" evidence="10">
    <location>
        <position position="159"/>
    </location>
    <ligand>
        <name>Mn(2+)</name>
        <dbReference type="ChEBI" id="CHEBI:29035"/>
    </ligand>
</feature>
<keyword evidence="6 10" id="KW-0051">Antiviral defense</keyword>
<name>A0A1J4U085_9BACT</name>
<dbReference type="GO" id="GO:0043571">
    <property type="term" value="P:maintenance of CRISPR repeat elements"/>
    <property type="evidence" value="ECO:0007669"/>
    <property type="project" value="UniProtKB-UniRule"/>
</dbReference>
<comment type="function">
    <text evidence="10">CRISPR (clustered regularly interspaced short palindromic repeat), is an adaptive immune system that provides protection against mobile genetic elements (viruses, transposable elements and conjugative plasmids). CRISPR clusters contain spacers, sequences complementary to antecedent mobile elements, and target invading nucleic acids. CRISPR clusters are transcribed and processed into CRISPR RNA (crRNA). Acts as a dsDNA endonuclease. Involved in the integration of spacer DNA into the CRISPR cassette.</text>
</comment>
<evidence type="ECO:0000256" key="1">
    <source>
        <dbReference type="ARBA" id="ARBA00022722"/>
    </source>
</evidence>
<gene>
    <name evidence="10" type="primary">cas1</name>
    <name evidence="11" type="ORF">AUJ73_00105</name>
</gene>
<dbReference type="InterPro" id="IPR042211">
    <property type="entry name" value="CRISPR-assoc_Cas1_N"/>
</dbReference>
<dbReference type="EMBL" id="MNUY01000001">
    <property type="protein sequence ID" value="OIO15735.1"/>
    <property type="molecule type" value="Genomic_DNA"/>
</dbReference>
<keyword evidence="7 10" id="KW-0238">DNA-binding</keyword>
<protein>
    <recommendedName>
        <fullName evidence="10">CRISPR-associated endonuclease Cas1</fullName>
        <ecNumber evidence="10">3.1.-.-</ecNumber>
    </recommendedName>
</protein>
<comment type="subunit">
    <text evidence="9 10">Homodimer, forms a heterotetramer with a Cas2 homodimer.</text>
</comment>
<evidence type="ECO:0000256" key="2">
    <source>
        <dbReference type="ARBA" id="ARBA00022723"/>
    </source>
</evidence>
<organism evidence="11 12">
    <name type="scientific">Candidatus Gottesmanbacteria bacterium CG1_02_37_22</name>
    <dbReference type="NCBI Taxonomy" id="1805209"/>
    <lineage>
        <taxon>Bacteria</taxon>
        <taxon>Candidatus Gottesmaniibacteriota</taxon>
    </lineage>
</organism>
<dbReference type="GO" id="GO:0051607">
    <property type="term" value="P:defense response to virus"/>
    <property type="evidence" value="ECO:0007669"/>
    <property type="project" value="UniProtKB-UniRule"/>
</dbReference>
<feature type="binding site" evidence="10">
    <location>
        <position position="220"/>
    </location>
    <ligand>
        <name>Mn(2+)</name>
        <dbReference type="ChEBI" id="CHEBI:29035"/>
    </ligand>
</feature>
<dbReference type="InterPro" id="IPR002729">
    <property type="entry name" value="CRISPR-assoc_Cas1"/>
</dbReference>
<dbReference type="GO" id="GO:0003677">
    <property type="term" value="F:DNA binding"/>
    <property type="evidence" value="ECO:0007669"/>
    <property type="project" value="UniProtKB-KW"/>
</dbReference>
<dbReference type="GO" id="GO:0046872">
    <property type="term" value="F:metal ion binding"/>
    <property type="evidence" value="ECO:0007669"/>
    <property type="project" value="UniProtKB-UniRule"/>
</dbReference>
<dbReference type="InterPro" id="IPR050646">
    <property type="entry name" value="Cas1"/>
</dbReference>
<dbReference type="CDD" id="cd09634">
    <property type="entry name" value="Cas1_I-II-III"/>
    <property type="match status" value="1"/>
</dbReference>
<dbReference type="HAMAP" id="MF_01470">
    <property type="entry name" value="Cas1"/>
    <property type="match status" value="1"/>
</dbReference>
<dbReference type="Proteomes" id="UP000183120">
    <property type="component" value="Unassembled WGS sequence"/>
</dbReference>
<evidence type="ECO:0000313" key="11">
    <source>
        <dbReference type="EMBL" id="OIO15735.1"/>
    </source>
</evidence>
<evidence type="ECO:0000256" key="9">
    <source>
        <dbReference type="ARBA" id="ARBA00038592"/>
    </source>
</evidence>
<keyword evidence="8 10" id="KW-0464">Manganese</keyword>
<dbReference type="PANTHER" id="PTHR34353">
    <property type="entry name" value="CRISPR-ASSOCIATED ENDONUCLEASE CAS1 1"/>
    <property type="match status" value="1"/>
</dbReference>
<keyword evidence="5 10" id="KW-0460">Magnesium</keyword>
<dbReference type="Gene3D" id="3.100.10.20">
    <property type="entry name" value="CRISPR-associated endonuclease Cas1, N-terminal domain"/>
    <property type="match status" value="1"/>
</dbReference>
<dbReference type="PANTHER" id="PTHR34353:SF2">
    <property type="entry name" value="CRISPR-ASSOCIATED ENDONUCLEASE CAS1 1"/>
    <property type="match status" value="1"/>
</dbReference>
<dbReference type="InterPro" id="IPR042206">
    <property type="entry name" value="CRISPR-assoc_Cas1_C"/>
</dbReference>
<feature type="binding site" evidence="10">
    <location>
        <position position="235"/>
    </location>
    <ligand>
        <name>Mn(2+)</name>
        <dbReference type="ChEBI" id="CHEBI:29035"/>
    </ligand>
</feature>
<keyword evidence="2 10" id="KW-0479">Metal-binding</keyword>
<evidence type="ECO:0000256" key="8">
    <source>
        <dbReference type="ARBA" id="ARBA00023211"/>
    </source>
</evidence>
<evidence type="ECO:0000256" key="7">
    <source>
        <dbReference type="ARBA" id="ARBA00023125"/>
    </source>
</evidence>
<reference evidence="11 12" key="1">
    <citation type="journal article" date="2016" name="Environ. Microbiol.">
        <title>Genomic resolution of a cold subsurface aquifer community provides metabolic insights for novel microbes adapted to high CO concentrations.</title>
        <authorList>
            <person name="Probst A.J."/>
            <person name="Castelle C.J."/>
            <person name="Singh A."/>
            <person name="Brown C.T."/>
            <person name="Anantharaman K."/>
            <person name="Sharon I."/>
            <person name="Hug L.A."/>
            <person name="Burstein D."/>
            <person name="Emerson J.B."/>
            <person name="Thomas B.C."/>
            <person name="Banfield J.F."/>
        </authorList>
    </citation>
    <scope>NUCLEOTIDE SEQUENCE [LARGE SCALE GENOMIC DNA]</scope>
    <source>
        <strain evidence="11">CG1_02_37_22</strain>
    </source>
</reference>
<comment type="similarity">
    <text evidence="10">Belongs to the CRISPR-associated endonuclease Cas1 family.</text>
</comment>
<dbReference type="STRING" id="1805209.AUJ73_00105"/>
<dbReference type="GO" id="GO:0016787">
    <property type="term" value="F:hydrolase activity"/>
    <property type="evidence" value="ECO:0007669"/>
    <property type="project" value="UniProtKB-KW"/>
</dbReference>
<keyword evidence="3 10" id="KW-0255">Endonuclease</keyword>